<evidence type="ECO:0008006" key="4">
    <source>
        <dbReference type="Google" id="ProtNLM"/>
    </source>
</evidence>
<feature type="transmembrane region" description="Helical" evidence="1">
    <location>
        <begin position="31"/>
        <end position="50"/>
    </location>
</feature>
<accession>A0A223NTB5</accession>
<dbReference type="KEGG" id="muc:MuYL_1110"/>
<keyword evidence="3" id="KW-1185">Reference proteome</keyword>
<sequence>MKTLLNKWFIAGCFVWLVVFSMRKLHHPLPYLNGYLDDAVALPVIANLGLWFQRSVIIKSEYYVLSVWQVAFITGYVIIVFEGMLPFLSKTYTADWVDALLYILGGAFFYWVINKPIVEVRDL</sequence>
<reference evidence="2 3" key="1">
    <citation type="submission" date="2017-08" db="EMBL/GenBank/DDBJ databases">
        <title>Complete genome sequence of Mucilaginibacter sp. strain BJC16-A31.</title>
        <authorList>
            <consortium name="Henan University of Science and Technology"/>
            <person name="You X."/>
        </authorList>
    </citation>
    <scope>NUCLEOTIDE SEQUENCE [LARGE SCALE GENOMIC DNA]</scope>
    <source>
        <strain evidence="2 3">BJC16-A31</strain>
    </source>
</reference>
<feature type="transmembrane region" description="Helical" evidence="1">
    <location>
        <begin position="7"/>
        <end position="25"/>
    </location>
</feature>
<keyword evidence="1" id="KW-0472">Membrane</keyword>
<feature type="transmembrane region" description="Helical" evidence="1">
    <location>
        <begin position="62"/>
        <end position="81"/>
    </location>
</feature>
<keyword evidence="1" id="KW-0812">Transmembrane</keyword>
<dbReference type="RefSeq" id="WP_094569531.1">
    <property type="nucleotide sequence ID" value="NZ_CP022743.1"/>
</dbReference>
<evidence type="ECO:0000313" key="3">
    <source>
        <dbReference type="Proteomes" id="UP000215002"/>
    </source>
</evidence>
<evidence type="ECO:0000313" key="2">
    <source>
        <dbReference type="EMBL" id="ASU33010.1"/>
    </source>
</evidence>
<gene>
    <name evidence="2" type="ORF">MuYL_1110</name>
</gene>
<protein>
    <recommendedName>
        <fullName evidence="4">Magnesium citrate secondary transporter</fullName>
    </recommendedName>
</protein>
<keyword evidence="1" id="KW-1133">Transmembrane helix</keyword>
<feature type="transmembrane region" description="Helical" evidence="1">
    <location>
        <begin position="93"/>
        <end position="113"/>
    </location>
</feature>
<dbReference type="Proteomes" id="UP000215002">
    <property type="component" value="Chromosome"/>
</dbReference>
<evidence type="ECO:0000256" key="1">
    <source>
        <dbReference type="SAM" id="Phobius"/>
    </source>
</evidence>
<name>A0A223NTB5_9SPHI</name>
<dbReference type="EMBL" id="CP022743">
    <property type="protein sequence ID" value="ASU33010.1"/>
    <property type="molecule type" value="Genomic_DNA"/>
</dbReference>
<organism evidence="2 3">
    <name type="scientific">Mucilaginibacter xinganensis</name>
    <dbReference type="NCBI Taxonomy" id="1234841"/>
    <lineage>
        <taxon>Bacteria</taxon>
        <taxon>Pseudomonadati</taxon>
        <taxon>Bacteroidota</taxon>
        <taxon>Sphingobacteriia</taxon>
        <taxon>Sphingobacteriales</taxon>
        <taxon>Sphingobacteriaceae</taxon>
        <taxon>Mucilaginibacter</taxon>
    </lineage>
</organism>
<proteinExistence type="predicted"/>
<dbReference type="AlphaFoldDB" id="A0A223NTB5"/>
<dbReference type="OrthoDB" id="1447802at2"/>